<comment type="caution">
    <text evidence="7">The sequence shown here is derived from an EMBL/GenBank/DDBJ whole genome shotgun (WGS) entry which is preliminary data.</text>
</comment>
<dbReference type="GO" id="GO:0003677">
    <property type="term" value="F:DNA binding"/>
    <property type="evidence" value="ECO:0007669"/>
    <property type="project" value="UniProtKB-KW"/>
</dbReference>
<dbReference type="Proteomes" id="UP001516023">
    <property type="component" value="Unassembled WGS sequence"/>
</dbReference>
<comment type="similarity">
    <text evidence="4">Belongs to the HSF family.</text>
</comment>
<feature type="compositionally biased region" description="Polar residues" evidence="5">
    <location>
        <begin position="443"/>
        <end position="465"/>
    </location>
</feature>
<evidence type="ECO:0000256" key="5">
    <source>
        <dbReference type="SAM" id="MobiDB-lite"/>
    </source>
</evidence>
<feature type="compositionally biased region" description="Polar residues" evidence="5">
    <location>
        <begin position="1"/>
        <end position="43"/>
    </location>
</feature>
<accession>A0ABD3PX37</accession>
<evidence type="ECO:0000313" key="8">
    <source>
        <dbReference type="Proteomes" id="UP001516023"/>
    </source>
</evidence>
<dbReference type="AlphaFoldDB" id="A0ABD3PX37"/>
<feature type="region of interest" description="Disordered" evidence="5">
    <location>
        <begin position="414"/>
        <end position="472"/>
    </location>
</feature>
<evidence type="ECO:0000256" key="2">
    <source>
        <dbReference type="ARBA" id="ARBA00023125"/>
    </source>
</evidence>
<name>A0ABD3PX37_9STRA</name>
<dbReference type="PANTHER" id="PTHR10015">
    <property type="entry name" value="HEAT SHOCK TRANSCRIPTION FACTOR"/>
    <property type="match status" value="1"/>
</dbReference>
<protein>
    <recommendedName>
        <fullName evidence="6">HSF-type DNA-binding domain-containing protein</fullName>
    </recommendedName>
</protein>
<dbReference type="Gene3D" id="1.10.10.10">
    <property type="entry name" value="Winged helix-like DNA-binding domain superfamily/Winged helix DNA-binding domain"/>
    <property type="match status" value="1"/>
</dbReference>
<evidence type="ECO:0000256" key="4">
    <source>
        <dbReference type="RuleBase" id="RU004020"/>
    </source>
</evidence>
<dbReference type="Pfam" id="PF00447">
    <property type="entry name" value="HSF_DNA-bind"/>
    <property type="match status" value="1"/>
</dbReference>
<feature type="compositionally biased region" description="Polar residues" evidence="5">
    <location>
        <begin position="387"/>
        <end position="400"/>
    </location>
</feature>
<dbReference type="EMBL" id="JABMIG020000109">
    <property type="protein sequence ID" value="KAL3791811.1"/>
    <property type="molecule type" value="Genomic_DNA"/>
</dbReference>
<keyword evidence="3" id="KW-0539">Nucleus</keyword>
<dbReference type="SMART" id="SM00415">
    <property type="entry name" value="HSF"/>
    <property type="match status" value="1"/>
</dbReference>
<dbReference type="InterPro" id="IPR036390">
    <property type="entry name" value="WH_DNA-bd_sf"/>
</dbReference>
<feature type="compositionally biased region" description="Basic residues" evidence="5">
    <location>
        <begin position="90"/>
        <end position="99"/>
    </location>
</feature>
<proteinExistence type="inferred from homology"/>
<comment type="subcellular location">
    <subcellularLocation>
        <location evidence="1">Nucleus</location>
    </subcellularLocation>
</comment>
<gene>
    <name evidence="7" type="ORF">HJC23_002442</name>
</gene>
<dbReference type="FunFam" id="1.10.10.10:FF:000479">
    <property type="entry name" value="Predicted protein"/>
    <property type="match status" value="1"/>
</dbReference>
<dbReference type="InterPro" id="IPR036388">
    <property type="entry name" value="WH-like_DNA-bd_sf"/>
</dbReference>
<organism evidence="7 8">
    <name type="scientific">Cyclotella cryptica</name>
    <dbReference type="NCBI Taxonomy" id="29204"/>
    <lineage>
        <taxon>Eukaryota</taxon>
        <taxon>Sar</taxon>
        <taxon>Stramenopiles</taxon>
        <taxon>Ochrophyta</taxon>
        <taxon>Bacillariophyta</taxon>
        <taxon>Coscinodiscophyceae</taxon>
        <taxon>Thalassiosirophycidae</taxon>
        <taxon>Stephanodiscales</taxon>
        <taxon>Stephanodiscaceae</taxon>
        <taxon>Cyclotella</taxon>
    </lineage>
</organism>
<evidence type="ECO:0000259" key="6">
    <source>
        <dbReference type="SMART" id="SM00415"/>
    </source>
</evidence>
<dbReference type="GO" id="GO:0005634">
    <property type="term" value="C:nucleus"/>
    <property type="evidence" value="ECO:0007669"/>
    <property type="project" value="UniProtKB-SubCell"/>
</dbReference>
<keyword evidence="8" id="KW-1185">Reference proteome</keyword>
<evidence type="ECO:0000256" key="3">
    <source>
        <dbReference type="ARBA" id="ARBA00023242"/>
    </source>
</evidence>
<feature type="compositionally biased region" description="Polar residues" evidence="5">
    <location>
        <begin position="414"/>
        <end position="433"/>
    </location>
</feature>
<feature type="domain" description="HSF-type DNA-binding" evidence="6">
    <location>
        <begin position="100"/>
        <end position="196"/>
    </location>
</feature>
<dbReference type="PRINTS" id="PR00056">
    <property type="entry name" value="HSFDOMAIN"/>
</dbReference>
<evidence type="ECO:0000313" key="7">
    <source>
        <dbReference type="EMBL" id="KAL3791811.1"/>
    </source>
</evidence>
<keyword evidence="2" id="KW-0238">DNA-binding</keyword>
<evidence type="ECO:0000256" key="1">
    <source>
        <dbReference type="ARBA" id="ARBA00004123"/>
    </source>
</evidence>
<dbReference type="InterPro" id="IPR000232">
    <property type="entry name" value="HSF_DNA-bd"/>
</dbReference>
<feature type="region of interest" description="Disordered" evidence="5">
    <location>
        <begin position="77"/>
        <end position="106"/>
    </location>
</feature>
<sequence length="514" mass="57591">MMNNGEGESSQTQCTTSAPTSQNPVARSAQTDDSNETASSPNITVDVKIGTKEPKPKKKREMKSAIVDHTYHDYANHPFQSSDLASNRTASRKRHKRERKAPSFPSKLHRILSTPEYKHIIAWLPHGRSWTVLNKELLVSVVLKDHFSHNNFESFNRQINLWGFKRLLRSGPDYKSYYHEAFLRGRPDLIPLVQRLQNEGKRIPNIKAEPNFYEMPFLPIQQTPHSGMTISPAAGANAHVVTQGNVSSDSIIRGRAGSHQQFEEYAISSSCSSQNNPGSVAHFQQSQAQFSFPAGSGISNQFSRKTGNPNDLSYQFRGLHYPRGDLTSFQRTEAVKNNVRQSADWSPMESAYQFPPAIERKEPQSYKEEMSDMALFARLSNSHDHNNINTEPVSQNQERNQWNVKSAMGRRITSYSSGNMATSVSTAPSFSGRDSTDFEGRSASHSNLPSESCESDSISAGPNQDQDQRAKSIHNHVPLARQSIELLSNPPNDPVLEEFAKEYLPHFGDTDDIT</sequence>
<feature type="region of interest" description="Disordered" evidence="5">
    <location>
        <begin position="1"/>
        <end position="62"/>
    </location>
</feature>
<feature type="region of interest" description="Disordered" evidence="5">
    <location>
        <begin position="381"/>
        <end position="400"/>
    </location>
</feature>
<dbReference type="PANTHER" id="PTHR10015:SF206">
    <property type="entry name" value="HSF-TYPE DNA-BINDING DOMAIN-CONTAINING PROTEIN"/>
    <property type="match status" value="1"/>
</dbReference>
<dbReference type="SUPFAM" id="SSF46785">
    <property type="entry name" value="Winged helix' DNA-binding domain"/>
    <property type="match status" value="1"/>
</dbReference>
<reference evidence="7 8" key="1">
    <citation type="journal article" date="2020" name="G3 (Bethesda)">
        <title>Improved Reference Genome for Cyclotella cryptica CCMP332, a Model for Cell Wall Morphogenesis, Salinity Adaptation, and Lipid Production in Diatoms (Bacillariophyta).</title>
        <authorList>
            <person name="Roberts W.R."/>
            <person name="Downey K.M."/>
            <person name="Ruck E.C."/>
            <person name="Traller J.C."/>
            <person name="Alverson A.J."/>
        </authorList>
    </citation>
    <scope>NUCLEOTIDE SEQUENCE [LARGE SCALE GENOMIC DNA]</scope>
    <source>
        <strain evidence="7 8">CCMP332</strain>
    </source>
</reference>
<feature type="compositionally biased region" description="Polar residues" evidence="5">
    <location>
        <begin position="78"/>
        <end position="89"/>
    </location>
</feature>